<reference evidence="1" key="1">
    <citation type="submission" date="2020-08" db="EMBL/GenBank/DDBJ databases">
        <title>Multicomponent nature underlies the extraordinary mechanical properties of spider dragline silk.</title>
        <authorList>
            <person name="Kono N."/>
            <person name="Nakamura H."/>
            <person name="Mori M."/>
            <person name="Yoshida Y."/>
            <person name="Ohtoshi R."/>
            <person name="Malay A.D."/>
            <person name="Moran D.A.P."/>
            <person name="Tomita M."/>
            <person name="Numata K."/>
            <person name="Arakawa K."/>
        </authorList>
    </citation>
    <scope>NUCLEOTIDE SEQUENCE</scope>
</reference>
<dbReference type="EMBL" id="BMAW01031060">
    <property type="protein sequence ID" value="GFU19420.1"/>
    <property type="molecule type" value="Genomic_DNA"/>
</dbReference>
<comment type="caution">
    <text evidence="1">The sequence shown here is derived from an EMBL/GenBank/DDBJ whole genome shotgun (WGS) entry which is preliminary data.</text>
</comment>
<evidence type="ECO:0008006" key="3">
    <source>
        <dbReference type="Google" id="ProtNLM"/>
    </source>
</evidence>
<evidence type="ECO:0000313" key="1">
    <source>
        <dbReference type="EMBL" id="GFU19420.1"/>
    </source>
</evidence>
<gene>
    <name evidence="1" type="ORF">NPIL_31681</name>
</gene>
<accession>A0A8X6QL53</accession>
<organism evidence="1 2">
    <name type="scientific">Nephila pilipes</name>
    <name type="common">Giant wood spider</name>
    <name type="synonym">Nephila maculata</name>
    <dbReference type="NCBI Taxonomy" id="299642"/>
    <lineage>
        <taxon>Eukaryota</taxon>
        <taxon>Metazoa</taxon>
        <taxon>Ecdysozoa</taxon>
        <taxon>Arthropoda</taxon>
        <taxon>Chelicerata</taxon>
        <taxon>Arachnida</taxon>
        <taxon>Araneae</taxon>
        <taxon>Araneomorphae</taxon>
        <taxon>Entelegynae</taxon>
        <taxon>Araneoidea</taxon>
        <taxon>Nephilidae</taxon>
        <taxon>Nephila</taxon>
    </lineage>
</organism>
<sequence>MPTTVVYENCNTYYLDSKVNQLWSGTSEKPDLPNWYQQNTGWKFIPNQTYSNYLTPKQHFDLFTNHDKYIPVHVEFIVQNMIPLNDNLSINQDTAFLSFNNTVYALGYCDTKYETITKETTENLLWREGASTILKGFAWDPFCSPSKIQELRPGKNAIGFSWSIHPSDKDKWYSTAFHFASQVSGDNSNLPTFDDMNFDIMNTWLTPGSLIKQDPRSNYKNKFIAHYKYVWNNPIPMMFLKLMPLFNMQKNIYILNQYAQIVIVRKITFEVTPRTNTTNYPQVASHWTVPNKWSDPDGTIIPMNYSPSWRPFETIGQPPFNSVDTVVTEKKYKGITKLQSSELRSLWNQGGELAMGTKIVEEEQPAQQKKKRRTLRKFLEF</sequence>
<dbReference type="AlphaFoldDB" id="A0A8X6QL53"/>
<evidence type="ECO:0000313" key="2">
    <source>
        <dbReference type="Proteomes" id="UP000887013"/>
    </source>
</evidence>
<proteinExistence type="predicted"/>
<keyword evidence="2" id="KW-1185">Reference proteome</keyword>
<protein>
    <recommendedName>
        <fullName evidence="3">Capsid protein</fullName>
    </recommendedName>
</protein>
<name>A0A8X6QL53_NEPPI</name>
<dbReference type="Proteomes" id="UP000887013">
    <property type="component" value="Unassembled WGS sequence"/>
</dbReference>